<dbReference type="GO" id="GO:0005829">
    <property type="term" value="C:cytosol"/>
    <property type="evidence" value="ECO:0007669"/>
    <property type="project" value="TreeGrafter"/>
</dbReference>
<accession>A0A4V2EMJ0</accession>
<dbReference type="Gene3D" id="2.30.110.10">
    <property type="entry name" value="Electron Transport, Fmn-binding Protein, Chain A"/>
    <property type="match status" value="1"/>
</dbReference>
<protein>
    <submittedName>
        <fullName evidence="3">Pyridoxamine 5'-phosphate oxidase</fullName>
    </submittedName>
</protein>
<dbReference type="RefSeq" id="WP_130474021.1">
    <property type="nucleotide sequence ID" value="NZ_SFCC01000002.1"/>
</dbReference>
<evidence type="ECO:0000313" key="4">
    <source>
        <dbReference type="Proteomes" id="UP000292003"/>
    </source>
</evidence>
<comment type="caution">
    <text evidence="3">The sequence shown here is derived from an EMBL/GenBank/DDBJ whole genome shotgun (WGS) entry which is preliminary data.</text>
</comment>
<feature type="domain" description="Pyridoxamine 5'-phosphate oxidase N-terminal" evidence="2">
    <location>
        <begin position="11"/>
        <end position="144"/>
    </location>
</feature>
<dbReference type="PANTHER" id="PTHR35176">
    <property type="entry name" value="HEME OXYGENASE HI_0854-RELATED"/>
    <property type="match status" value="1"/>
</dbReference>
<keyword evidence="4" id="KW-1185">Reference proteome</keyword>
<dbReference type="InterPro" id="IPR052019">
    <property type="entry name" value="F420H2_bilvrd_red/Heme_oxyg"/>
</dbReference>
<gene>
    <name evidence="3" type="ORF">EWH70_04930</name>
</gene>
<name>A0A4V2EMJ0_9PSEU</name>
<keyword evidence="1" id="KW-0560">Oxidoreductase</keyword>
<dbReference type="OrthoDB" id="158738at2"/>
<dbReference type="InterPro" id="IPR011576">
    <property type="entry name" value="Pyridox_Oxase_N"/>
</dbReference>
<sequence length="155" mass="17080">MSRRAQIRMTPDEVRAYLDEQRVISVATMSPNGRPHLAPLFYVPHGDGVATWTYGKSQKVANLRRLPQATVQIESGHAYEELRGVSFEADVEIVTDTERVFEIGSAMSARYDLTGGATGPEVDGFLRAQAAKRVGLVFTPTKIVSWDHAKLAGTY</sequence>
<organism evidence="3 4">
    <name type="scientific">Amycolatopsis suaedae</name>
    <dbReference type="NCBI Taxonomy" id="2510978"/>
    <lineage>
        <taxon>Bacteria</taxon>
        <taxon>Bacillati</taxon>
        <taxon>Actinomycetota</taxon>
        <taxon>Actinomycetes</taxon>
        <taxon>Pseudonocardiales</taxon>
        <taxon>Pseudonocardiaceae</taxon>
        <taxon>Amycolatopsis</taxon>
    </lineage>
</organism>
<dbReference type="Pfam" id="PF01243">
    <property type="entry name" value="PNPOx_N"/>
    <property type="match status" value="1"/>
</dbReference>
<dbReference type="SUPFAM" id="SSF50475">
    <property type="entry name" value="FMN-binding split barrel"/>
    <property type="match status" value="1"/>
</dbReference>
<dbReference type="PANTHER" id="PTHR35176:SF6">
    <property type="entry name" value="HEME OXYGENASE HI_0854-RELATED"/>
    <property type="match status" value="1"/>
</dbReference>
<evidence type="ECO:0000256" key="1">
    <source>
        <dbReference type="ARBA" id="ARBA00023002"/>
    </source>
</evidence>
<reference evidence="3 4" key="1">
    <citation type="submission" date="2019-02" db="EMBL/GenBank/DDBJ databases">
        <title>Draft genome sequence of Amycolatopsis sp. 8-3EHSu isolated from roots of Suaeda maritima.</title>
        <authorList>
            <person name="Duangmal K."/>
            <person name="Chantavorakit T."/>
        </authorList>
    </citation>
    <scope>NUCLEOTIDE SEQUENCE [LARGE SCALE GENOMIC DNA]</scope>
    <source>
        <strain evidence="3 4">8-3EHSu</strain>
    </source>
</reference>
<dbReference type="GO" id="GO:0070967">
    <property type="term" value="F:coenzyme F420 binding"/>
    <property type="evidence" value="ECO:0007669"/>
    <property type="project" value="TreeGrafter"/>
</dbReference>
<dbReference type="GO" id="GO:0016627">
    <property type="term" value="F:oxidoreductase activity, acting on the CH-CH group of donors"/>
    <property type="evidence" value="ECO:0007669"/>
    <property type="project" value="TreeGrafter"/>
</dbReference>
<dbReference type="AlphaFoldDB" id="A0A4V2EMJ0"/>
<evidence type="ECO:0000313" key="3">
    <source>
        <dbReference type="EMBL" id="RZQ65235.1"/>
    </source>
</evidence>
<dbReference type="EMBL" id="SFCC01000002">
    <property type="protein sequence ID" value="RZQ65235.1"/>
    <property type="molecule type" value="Genomic_DNA"/>
</dbReference>
<proteinExistence type="predicted"/>
<dbReference type="InterPro" id="IPR012349">
    <property type="entry name" value="Split_barrel_FMN-bd"/>
</dbReference>
<evidence type="ECO:0000259" key="2">
    <source>
        <dbReference type="Pfam" id="PF01243"/>
    </source>
</evidence>
<dbReference type="Proteomes" id="UP000292003">
    <property type="component" value="Unassembled WGS sequence"/>
</dbReference>